<dbReference type="OrthoDB" id="2168874at2"/>
<evidence type="ECO:0000256" key="1">
    <source>
        <dbReference type="SAM" id="Coils"/>
    </source>
</evidence>
<evidence type="ECO:0000313" key="5">
    <source>
        <dbReference type="Proteomes" id="UP000199481"/>
    </source>
</evidence>
<feature type="transmembrane region" description="Helical" evidence="2">
    <location>
        <begin position="6"/>
        <end position="24"/>
    </location>
</feature>
<reference evidence="3" key="2">
    <citation type="submission" date="2016-10" db="EMBL/GenBank/DDBJ databases">
        <authorList>
            <person name="de Groot N.N."/>
        </authorList>
    </citation>
    <scope>NUCLEOTIDE SEQUENCE [LARGE SCALE GENOMIC DNA]</scope>
    <source>
        <strain evidence="3">MPL-11</strain>
    </source>
</reference>
<evidence type="ECO:0000256" key="2">
    <source>
        <dbReference type="SAM" id="Phobius"/>
    </source>
</evidence>
<accession>A0A1H0XIL4</accession>
<dbReference type="EMBL" id="FNJW01000008">
    <property type="protein sequence ID" value="SDQ18511.1"/>
    <property type="molecule type" value="Genomic_DNA"/>
</dbReference>
<evidence type="ECO:0000313" key="3">
    <source>
        <dbReference type="EMBL" id="SDQ02758.1"/>
    </source>
</evidence>
<feature type="coiled-coil region" evidence="1">
    <location>
        <begin position="38"/>
        <end position="86"/>
    </location>
</feature>
<dbReference type="AlphaFoldDB" id="A0A1H0XIL4"/>
<protein>
    <submittedName>
        <fullName evidence="3">Uncharacterized protein</fullName>
    </submittedName>
</protein>
<gene>
    <name evidence="3" type="ORF">SAMN04487752_0285</name>
    <name evidence="4" type="ORF">SAMN04487752_1148</name>
</gene>
<keyword evidence="2" id="KW-0472">Membrane</keyword>
<keyword evidence="2" id="KW-1133">Transmembrane helix</keyword>
<reference evidence="5" key="1">
    <citation type="submission" date="2016-10" db="EMBL/GenBank/DDBJ databases">
        <authorList>
            <person name="Varghese N."/>
            <person name="Submissions S."/>
        </authorList>
    </citation>
    <scope>NUCLEOTIDE SEQUENCE [LARGE SCALE GENOMIC DNA]</scope>
    <source>
        <strain evidence="5">MPL-11</strain>
    </source>
</reference>
<sequence>MTFEQLLVLLIGGGGAAGLLSAFFTRKSGKEKTNIDLLDRAYKEIERIDKKLKEAYTELELEKGKNEKLETIIEDMEKDKFNLEQIIIKLKEGRDK</sequence>
<dbReference type="EMBL" id="FNJW01000006">
    <property type="protein sequence ID" value="SDQ02758.1"/>
    <property type="molecule type" value="Genomic_DNA"/>
</dbReference>
<keyword evidence="1" id="KW-0175">Coiled coil</keyword>
<dbReference type="RefSeq" id="WP_089974602.1">
    <property type="nucleotide sequence ID" value="NZ_CP084916.1"/>
</dbReference>
<keyword evidence="5" id="KW-1185">Reference proteome</keyword>
<organism evidence="3 5">
    <name type="scientific">Carnobacterium viridans</name>
    <dbReference type="NCBI Taxonomy" id="174587"/>
    <lineage>
        <taxon>Bacteria</taxon>
        <taxon>Bacillati</taxon>
        <taxon>Bacillota</taxon>
        <taxon>Bacilli</taxon>
        <taxon>Lactobacillales</taxon>
        <taxon>Carnobacteriaceae</taxon>
        <taxon>Carnobacterium</taxon>
    </lineage>
</organism>
<name>A0A1H0XIL4_9LACT</name>
<dbReference type="Proteomes" id="UP000199481">
    <property type="component" value="Unassembled WGS sequence"/>
</dbReference>
<evidence type="ECO:0000313" key="4">
    <source>
        <dbReference type="EMBL" id="SDQ18511.1"/>
    </source>
</evidence>
<keyword evidence="2" id="KW-0812">Transmembrane</keyword>
<proteinExistence type="predicted"/>